<protein>
    <submittedName>
        <fullName evidence="2">Uncharacterized protein</fullName>
    </submittedName>
</protein>
<keyword evidence="1" id="KW-0732">Signal</keyword>
<feature type="non-terminal residue" evidence="2">
    <location>
        <position position="1"/>
    </location>
</feature>
<sequence>VFIAIVLLLLWSTNVSPQYNLVELFSGEGCIARVYRESGLSAVEYDFIHGRSMNFHSPSGLTLLLILCTSMQVLWIVEQPGSSQSVFSRHWRFEKFCNHICWEACLKLLWGLATNVLTKDERLARTSVRTTRS</sequence>
<dbReference type="EMBL" id="CAJNIZ010045705">
    <property type="protein sequence ID" value="CAE7727719.1"/>
    <property type="molecule type" value="Genomic_DNA"/>
</dbReference>
<gene>
    <name evidence="2" type="ORF">SPIL2461_LOCUS20844</name>
</gene>
<keyword evidence="3" id="KW-1185">Reference proteome</keyword>
<evidence type="ECO:0000313" key="3">
    <source>
        <dbReference type="Proteomes" id="UP000649617"/>
    </source>
</evidence>
<reference evidence="2" key="1">
    <citation type="submission" date="2021-02" db="EMBL/GenBank/DDBJ databases">
        <authorList>
            <person name="Dougan E. K."/>
            <person name="Rhodes N."/>
            <person name="Thang M."/>
            <person name="Chan C."/>
        </authorList>
    </citation>
    <scope>NUCLEOTIDE SEQUENCE</scope>
</reference>
<dbReference type="Proteomes" id="UP000649617">
    <property type="component" value="Unassembled WGS sequence"/>
</dbReference>
<evidence type="ECO:0000313" key="2">
    <source>
        <dbReference type="EMBL" id="CAE7727719.1"/>
    </source>
</evidence>
<accession>A0A812XDM2</accession>
<name>A0A812XDM2_SYMPI</name>
<dbReference type="AlphaFoldDB" id="A0A812XDM2"/>
<proteinExistence type="predicted"/>
<organism evidence="2 3">
    <name type="scientific">Symbiodinium pilosum</name>
    <name type="common">Dinoflagellate</name>
    <dbReference type="NCBI Taxonomy" id="2952"/>
    <lineage>
        <taxon>Eukaryota</taxon>
        <taxon>Sar</taxon>
        <taxon>Alveolata</taxon>
        <taxon>Dinophyceae</taxon>
        <taxon>Suessiales</taxon>
        <taxon>Symbiodiniaceae</taxon>
        <taxon>Symbiodinium</taxon>
    </lineage>
</organism>
<evidence type="ECO:0000256" key="1">
    <source>
        <dbReference type="SAM" id="SignalP"/>
    </source>
</evidence>
<dbReference type="OrthoDB" id="10531660at2759"/>
<feature type="signal peptide" evidence="1">
    <location>
        <begin position="1"/>
        <end position="17"/>
    </location>
</feature>
<feature type="chain" id="PRO_5032670247" evidence="1">
    <location>
        <begin position="18"/>
        <end position="133"/>
    </location>
</feature>
<comment type="caution">
    <text evidence="2">The sequence shown here is derived from an EMBL/GenBank/DDBJ whole genome shotgun (WGS) entry which is preliminary data.</text>
</comment>